<accession>A0A3A3YWI1</accession>
<dbReference type="Gene3D" id="1.10.260.40">
    <property type="entry name" value="lambda repressor-like DNA-binding domains"/>
    <property type="match status" value="1"/>
</dbReference>
<gene>
    <name evidence="2" type="ORF">D5H78_09915</name>
</gene>
<sequence length="147" mass="16128">MPEGGSPARRSLAEKIDHLFATVRSPRGTEYTFEEVAGALRDAGGPTISATYVWQLRKGLRDNPTKRHLEALAGFFGVPPSYFFDDEAAERIEAELELLSALRDQSVRAVALRAVGLSPSSLETIQAVIDNARRLEGLPERPEDPQP</sequence>
<dbReference type="OrthoDB" id="2679623at2"/>
<keyword evidence="3" id="KW-1185">Reference proteome</keyword>
<evidence type="ECO:0000313" key="3">
    <source>
        <dbReference type="Proteomes" id="UP000265614"/>
    </source>
</evidence>
<dbReference type="EMBL" id="QZEZ01000004">
    <property type="protein sequence ID" value="RJK95907.1"/>
    <property type="molecule type" value="Genomic_DNA"/>
</dbReference>
<organism evidence="2 3">
    <name type="scientific">Vallicoccus soli</name>
    <dbReference type="NCBI Taxonomy" id="2339232"/>
    <lineage>
        <taxon>Bacteria</taxon>
        <taxon>Bacillati</taxon>
        <taxon>Actinomycetota</taxon>
        <taxon>Actinomycetes</taxon>
        <taxon>Motilibacterales</taxon>
        <taxon>Vallicoccaceae</taxon>
        <taxon>Vallicoccus</taxon>
    </lineage>
</organism>
<dbReference type="PROSITE" id="PS50943">
    <property type="entry name" value="HTH_CROC1"/>
    <property type="match status" value="1"/>
</dbReference>
<dbReference type="Proteomes" id="UP000265614">
    <property type="component" value="Unassembled WGS sequence"/>
</dbReference>
<dbReference type="InterPro" id="IPR010982">
    <property type="entry name" value="Lambda_DNA-bd_dom_sf"/>
</dbReference>
<dbReference type="InterPro" id="IPR001387">
    <property type="entry name" value="Cro/C1-type_HTH"/>
</dbReference>
<dbReference type="RefSeq" id="WP_119950333.1">
    <property type="nucleotide sequence ID" value="NZ_QZEZ01000004.1"/>
</dbReference>
<comment type="caution">
    <text evidence="2">The sequence shown here is derived from an EMBL/GenBank/DDBJ whole genome shotgun (WGS) entry which is preliminary data.</text>
</comment>
<dbReference type="AlphaFoldDB" id="A0A3A3YWI1"/>
<protein>
    <submittedName>
        <fullName evidence="2">XRE family transcriptional regulator</fullName>
    </submittedName>
</protein>
<reference evidence="2 3" key="1">
    <citation type="submission" date="2018-09" db="EMBL/GenBank/DDBJ databases">
        <title>YIM 75000 draft genome.</title>
        <authorList>
            <person name="Tang S."/>
            <person name="Feng Y."/>
        </authorList>
    </citation>
    <scope>NUCLEOTIDE SEQUENCE [LARGE SCALE GENOMIC DNA]</scope>
    <source>
        <strain evidence="2 3">YIM 75000</strain>
    </source>
</reference>
<proteinExistence type="predicted"/>
<dbReference type="SUPFAM" id="SSF47413">
    <property type="entry name" value="lambda repressor-like DNA-binding domains"/>
    <property type="match status" value="1"/>
</dbReference>
<feature type="domain" description="HTH cro/C1-type" evidence="1">
    <location>
        <begin position="48"/>
        <end position="83"/>
    </location>
</feature>
<dbReference type="GO" id="GO:0003677">
    <property type="term" value="F:DNA binding"/>
    <property type="evidence" value="ECO:0007669"/>
    <property type="project" value="InterPro"/>
</dbReference>
<name>A0A3A3YWI1_9ACTN</name>
<evidence type="ECO:0000259" key="1">
    <source>
        <dbReference type="PROSITE" id="PS50943"/>
    </source>
</evidence>
<evidence type="ECO:0000313" key="2">
    <source>
        <dbReference type="EMBL" id="RJK95907.1"/>
    </source>
</evidence>